<dbReference type="EMBL" id="KB469304">
    <property type="protein sequence ID" value="EPQ54228.1"/>
    <property type="molecule type" value="Genomic_DNA"/>
</dbReference>
<dbReference type="AlphaFoldDB" id="S7Q432"/>
<accession>S7Q432</accession>
<gene>
    <name evidence="1" type="ORF">GLOTRDRAFT_130607</name>
</gene>
<name>S7Q432_GLOTA</name>
<proteinExistence type="predicted"/>
<organism evidence="1 2">
    <name type="scientific">Gloeophyllum trabeum (strain ATCC 11539 / FP-39264 / Madison 617)</name>
    <name type="common">Brown rot fungus</name>
    <dbReference type="NCBI Taxonomy" id="670483"/>
    <lineage>
        <taxon>Eukaryota</taxon>
        <taxon>Fungi</taxon>
        <taxon>Dikarya</taxon>
        <taxon>Basidiomycota</taxon>
        <taxon>Agaricomycotina</taxon>
        <taxon>Agaricomycetes</taxon>
        <taxon>Gloeophyllales</taxon>
        <taxon>Gloeophyllaceae</taxon>
        <taxon>Gloeophyllum</taxon>
    </lineage>
</organism>
<reference evidence="1 2" key="1">
    <citation type="journal article" date="2012" name="Science">
        <title>The Paleozoic origin of enzymatic lignin decomposition reconstructed from 31 fungal genomes.</title>
        <authorList>
            <person name="Floudas D."/>
            <person name="Binder M."/>
            <person name="Riley R."/>
            <person name="Barry K."/>
            <person name="Blanchette R.A."/>
            <person name="Henrissat B."/>
            <person name="Martinez A.T."/>
            <person name="Otillar R."/>
            <person name="Spatafora J.W."/>
            <person name="Yadav J.S."/>
            <person name="Aerts A."/>
            <person name="Benoit I."/>
            <person name="Boyd A."/>
            <person name="Carlson A."/>
            <person name="Copeland A."/>
            <person name="Coutinho P.M."/>
            <person name="de Vries R.P."/>
            <person name="Ferreira P."/>
            <person name="Findley K."/>
            <person name="Foster B."/>
            <person name="Gaskell J."/>
            <person name="Glotzer D."/>
            <person name="Gorecki P."/>
            <person name="Heitman J."/>
            <person name="Hesse C."/>
            <person name="Hori C."/>
            <person name="Igarashi K."/>
            <person name="Jurgens J.A."/>
            <person name="Kallen N."/>
            <person name="Kersten P."/>
            <person name="Kohler A."/>
            <person name="Kuees U."/>
            <person name="Kumar T.K.A."/>
            <person name="Kuo A."/>
            <person name="LaButti K."/>
            <person name="Larrondo L.F."/>
            <person name="Lindquist E."/>
            <person name="Ling A."/>
            <person name="Lombard V."/>
            <person name="Lucas S."/>
            <person name="Lundell T."/>
            <person name="Martin R."/>
            <person name="McLaughlin D.J."/>
            <person name="Morgenstern I."/>
            <person name="Morin E."/>
            <person name="Murat C."/>
            <person name="Nagy L.G."/>
            <person name="Nolan M."/>
            <person name="Ohm R.A."/>
            <person name="Patyshakuliyeva A."/>
            <person name="Rokas A."/>
            <person name="Ruiz-Duenas F.J."/>
            <person name="Sabat G."/>
            <person name="Salamov A."/>
            <person name="Samejima M."/>
            <person name="Schmutz J."/>
            <person name="Slot J.C."/>
            <person name="St John F."/>
            <person name="Stenlid J."/>
            <person name="Sun H."/>
            <person name="Sun S."/>
            <person name="Syed K."/>
            <person name="Tsang A."/>
            <person name="Wiebenga A."/>
            <person name="Young D."/>
            <person name="Pisabarro A."/>
            <person name="Eastwood D.C."/>
            <person name="Martin F."/>
            <person name="Cullen D."/>
            <person name="Grigoriev I.V."/>
            <person name="Hibbett D.S."/>
        </authorList>
    </citation>
    <scope>NUCLEOTIDE SEQUENCE [LARGE SCALE GENOMIC DNA]</scope>
    <source>
        <strain evidence="1 2">ATCC 11539</strain>
    </source>
</reference>
<dbReference type="GeneID" id="19302136"/>
<dbReference type="RefSeq" id="XP_007867534.1">
    <property type="nucleotide sequence ID" value="XM_007869343.1"/>
</dbReference>
<keyword evidence="2" id="KW-1185">Reference proteome</keyword>
<protein>
    <submittedName>
        <fullName evidence="1">Uncharacterized protein</fullName>
    </submittedName>
</protein>
<dbReference type="HOGENOM" id="CLU_083669_0_0_1"/>
<sequence length="197" mass="21825">MALRLPAHLESIVPPPAAQISQSKPWRGTFTIASDPSNPTVIYVSAAETDGDNRADLWPTNFFVHNTDRVALSEVTSWVQRHTPSLCMFMPDRLDYANDNRANEATFRSFSRMLAQNQMVAYAPWNSPRLPGAGILIYPNPSSSALLVGAIFLNSAFPDFLGIPTSPAAMYRQPVGYQNQYQNGQNGEGSNGYYQYM</sequence>
<dbReference type="eggNOG" id="ENOG502STFA">
    <property type="taxonomic scope" value="Eukaryota"/>
</dbReference>
<evidence type="ECO:0000313" key="2">
    <source>
        <dbReference type="Proteomes" id="UP000030669"/>
    </source>
</evidence>
<dbReference type="KEGG" id="gtr:GLOTRDRAFT_130607"/>
<dbReference type="OMA" id="LSRCMIM"/>
<dbReference type="OrthoDB" id="3244905at2759"/>
<dbReference type="Proteomes" id="UP000030669">
    <property type="component" value="Unassembled WGS sequence"/>
</dbReference>
<evidence type="ECO:0000313" key="1">
    <source>
        <dbReference type="EMBL" id="EPQ54228.1"/>
    </source>
</evidence>